<feature type="transmembrane region" description="Helical" evidence="1">
    <location>
        <begin position="108"/>
        <end position="126"/>
    </location>
</feature>
<gene>
    <name evidence="3" type="ORF">PAQU9191_01708</name>
</gene>
<feature type="transmembrane region" description="Helical" evidence="1">
    <location>
        <begin position="230"/>
        <end position="246"/>
    </location>
</feature>
<name>A0A1Y6KZH1_9GAMM</name>
<dbReference type="RefSeq" id="WP_087820527.1">
    <property type="nucleotide sequence ID" value="NZ_FYAH01000002.1"/>
</dbReference>
<dbReference type="Pfam" id="PF01757">
    <property type="entry name" value="Acyl_transf_3"/>
    <property type="match status" value="1"/>
</dbReference>
<feature type="transmembrane region" description="Helical" evidence="1">
    <location>
        <begin position="40"/>
        <end position="59"/>
    </location>
</feature>
<accession>A0A1Y6KZH1</accession>
<dbReference type="InterPro" id="IPR002656">
    <property type="entry name" value="Acyl_transf_3_dom"/>
</dbReference>
<keyword evidence="1" id="KW-0472">Membrane</keyword>
<evidence type="ECO:0000313" key="4">
    <source>
        <dbReference type="Proteomes" id="UP000196485"/>
    </source>
</evidence>
<keyword evidence="3" id="KW-0012">Acyltransferase</keyword>
<dbReference type="GO" id="GO:0000271">
    <property type="term" value="P:polysaccharide biosynthetic process"/>
    <property type="evidence" value="ECO:0007669"/>
    <property type="project" value="TreeGrafter"/>
</dbReference>
<feature type="transmembrane region" description="Helical" evidence="1">
    <location>
        <begin position="309"/>
        <end position="333"/>
    </location>
</feature>
<feature type="transmembrane region" description="Helical" evidence="1">
    <location>
        <begin position="160"/>
        <end position="177"/>
    </location>
</feature>
<dbReference type="PANTHER" id="PTHR23028">
    <property type="entry name" value="ACETYLTRANSFERASE"/>
    <property type="match status" value="1"/>
</dbReference>
<keyword evidence="3" id="KW-0808">Transferase</keyword>
<dbReference type="EMBL" id="FYAH01000002">
    <property type="protein sequence ID" value="SMY16477.1"/>
    <property type="molecule type" value="Genomic_DNA"/>
</dbReference>
<evidence type="ECO:0000259" key="2">
    <source>
        <dbReference type="Pfam" id="PF01757"/>
    </source>
</evidence>
<feature type="transmembrane region" description="Helical" evidence="1">
    <location>
        <begin position="266"/>
        <end position="289"/>
    </location>
</feature>
<evidence type="ECO:0000256" key="1">
    <source>
        <dbReference type="SAM" id="Phobius"/>
    </source>
</evidence>
<keyword evidence="1" id="KW-0812">Transmembrane</keyword>
<keyword evidence="4" id="KW-1185">Reference proteome</keyword>
<dbReference type="Proteomes" id="UP000196485">
    <property type="component" value="Unassembled WGS sequence"/>
</dbReference>
<proteinExistence type="predicted"/>
<feature type="transmembrane region" description="Helical" evidence="1">
    <location>
        <begin position="132"/>
        <end position="153"/>
    </location>
</feature>
<dbReference type="InterPro" id="IPR050879">
    <property type="entry name" value="Acyltransferase_3"/>
</dbReference>
<sequence length="358" mass="41927">MHKRFEALDAFRGLAALMVAIFHFNVIGVISELTIIRNSFFFVDFFFVLSGFVISYSSINKLSNINDVKSFTVKRFARIWPLHIFMVLLFIPFALVNIFVGVDFGDRFSLYSFIASFFLIQSFVMIGDSWNIPAWSISTEFYTYIIFAFLWLLPLFRNKLILSITIIFISFIFIRFGFGINISIFRCLASFFLGHLAFRYYRKINVKPWMEWAILGVVISLLSHSQNDDLTYIMPFSFFFLVVIFSHETGSISTILKGKHFQMLGLLSYSIYLTHLWFVACLKSLSIITNKLINYQFMYTIDGVRKIDFGFGFNDFIFIPFLAVVVITSKFTYQFIEVKSQQYINGIYFNKTRSYKNR</sequence>
<dbReference type="PANTHER" id="PTHR23028:SF53">
    <property type="entry name" value="ACYL_TRANSF_3 DOMAIN-CONTAINING PROTEIN"/>
    <property type="match status" value="1"/>
</dbReference>
<organism evidence="3 4">
    <name type="scientific">Photobacterium aquimaris</name>
    <dbReference type="NCBI Taxonomy" id="512643"/>
    <lineage>
        <taxon>Bacteria</taxon>
        <taxon>Pseudomonadati</taxon>
        <taxon>Pseudomonadota</taxon>
        <taxon>Gammaproteobacteria</taxon>
        <taxon>Vibrionales</taxon>
        <taxon>Vibrionaceae</taxon>
        <taxon>Photobacterium</taxon>
    </lineage>
</organism>
<reference evidence="4" key="1">
    <citation type="submission" date="2017-06" db="EMBL/GenBank/DDBJ databases">
        <authorList>
            <person name="Rodrigo-Torres L."/>
            <person name="Arahal R. D."/>
            <person name="Lucena T."/>
        </authorList>
    </citation>
    <scope>NUCLEOTIDE SEQUENCE [LARGE SCALE GENOMIC DNA]</scope>
    <source>
        <strain evidence="4">type strain: CECT 9192</strain>
    </source>
</reference>
<dbReference type="GO" id="GO:0016747">
    <property type="term" value="F:acyltransferase activity, transferring groups other than amino-acyl groups"/>
    <property type="evidence" value="ECO:0007669"/>
    <property type="project" value="InterPro"/>
</dbReference>
<evidence type="ECO:0000313" key="3">
    <source>
        <dbReference type="EMBL" id="SMY16477.1"/>
    </source>
</evidence>
<feature type="transmembrane region" description="Helical" evidence="1">
    <location>
        <begin position="79"/>
        <end position="101"/>
    </location>
</feature>
<feature type="domain" description="Acyltransferase 3" evidence="2">
    <location>
        <begin position="6"/>
        <end position="326"/>
    </location>
</feature>
<dbReference type="GO" id="GO:0016020">
    <property type="term" value="C:membrane"/>
    <property type="evidence" value="ECO:0007669"/>
    <property type="project" value="TreeGrafter"/>
</dbReference>
<feature type="transmembrane region" description="Helical" evidence="1">
    <location>
        <begin position="12"/>
        <end position="33"/>
    </location>
</feature>
<protein>
    <submittedName>
        <fullName evidence="3">Acyltransferase family protein</fullName>
    </submittedName>
</protein>
<keyword evidence="1" id="KW-1133">Transmembrane helix</keyword>
<dbReference type="AlphaFoldDB" id="A0A1Y6KZH1"/>